<dbReference type="FunFam" id="3.30.430.20:FF:000003">
    <property type="entry name" value="Cysteine-rich RLK (RECEPTOR-like protein kinase) 10"/>
    <property type="match status" value="1"/>
</dbReference>
<feature type="region of interest" description="Disordered" evidence="3">
    <location>
        <begin position="264"/>
        <end position="286"/>
    </location>
</feature>
<dbReference type="Pfam" id="PF01657">
    <property type="entry name" value="Stress-antifung"/>
    <property type="match status" value="2"/>
</dbReference>
<accession>A0AAD6Q784</accession>
<dbReference type="InterPro" id="IPR011009">
    <property type="entry name" value="Kinase-like_dom_sf"/>
</dbReference>
<name>A0AAD6Q784_9ROSI</name>
<dbReference type="Gene3D" id="3.30.430.20">
    <property type="entry name" value="Gnk2 domain, C-X8-C-X2-C motif"/>
    <property type="match status" value="2"/>
</dbReference>
<dbReference type="Gene3D" id="3.30.200.20">
    <property type="entry name" value="Phosphorylase Kinase, domain 1"/>
    <property type="match status" value="1"/>
</dbReference>
<keyword evidence="7" id="KW-0675">Receptor</keyword>
<organism evidence="7 8">
    <name type="scientific">Populus alba x Populus x berolinensis</name>
    <dbReference type="NCBI Taxonomy" id="444605"/>
    <lineage>
        <taxon>Eukaryota</taxon>
        <taxon>Viridiplantae</taxon>
        <taxon>Streptophyta</taxon>
        <taxon>Embryophyta</taxon>
        <taxon>Tracheophyta</taxon>
        <taxon>Spermatophyta</taxon>
        <taxon>Magnoliopsida</taxon>
        <taxon>eudicotyledons</taxon>
        <taxon>Gunneridae</taxon>
        <taxon>Pentapetalae</taxon>
        <taxon>rosids</taxon>
        <taxon>fabids</taxon>
        <taxon>Malpighiales</taxon>
        <taxon>Salicaceae</taxon>
        <taxon>Saliceae</taxon>
        <taxon>Populus</taxon>
    </lineage>
</organism>
<evidence type="ECO:0000313" key="8">
    <source>
        <dbReference type="Proteomes" id="UP001164929"/>
    </source>
</evidence>
<dbReference type="PROSITE" id="PS50011">
    <property type="entry name" value="PROTEIN_KINASE_DOM"/>
    <property type="match status" value="1"/>
</dbReference>
<dbReference type="PROSITE" id="PS51473">
    <property type="entry name" value="GNK2"/>
    <property type="match status" value="2"/>
</dbReference>
<gene>
    <name evidence="7" type="ORF">NC653_024790</name>
</gene>
<dbReference type="GO" id="GO:0004672">
    <property type="term" value="F:protein kinase activity"/>
    <property type="evidence" value="ECO:0007669"/>
    <property type="project" value="InterPro"/>
</dbReference>
<feature type="compositionally biased region" description="Pro residues" evidence="3">
    <location>
        <begin position="264"/>
        <end position="282"/>
    </location>
</feature>
<dbReference type="Pfam" id="PF07714">
    <property type="entry name" value="PK_Tyr_Ser-Thr"/>
    <property type="match status" value="1"/>
</dbReference>
<dbReference type="EMBL" id="JAQIZT010000010">
    <property type="protein sequence ID" value="KAJ6981501.1"/>
    <property type="molecule type" value="Genomic_DNA"/>
</dbReference>
<keyword evidence="1" id="KW-0732">Signal</keyword>
<dbReference type="CDD" id="cd23509">
    <property type="entry name" value="Gnk2-like"/>
    <property type="match status" value="2"/>
</dbReference>
<keyword evidence="7" id="KW-0418">Kinase</keyword>
<dbReference type="InterPro" id="IPR000719">
    <property type="entry name" value="Prot_kinase_dom"/>
</dbReference>
<dbReference type="InterPro" id="IPR038408">
    <property type="entry name" value="GNK2_sf"/>
</dbReference>
<sequence>MSSFLTVYPSTAMDRPSLVSLFSRILITLCFGIAQPQQFCSNNGIYSVNSTYSINLNDLLLSSLPSSIAENGFFYNATVGQGPDKVYALALCREDLPSEKCSSCVNTASQDIKQQCPRKKEALLWTDSNCLVRYANRDIFAKMEEEISSFCVSNPNDFSGDVARFNKTLHDLMAELITQASSGPKKFATGYVNFTKPIYGLVQCTPDISERDCGICLQKGRGEMESCAGGREGGRILSPSCIVWFELFRFYIIPAGTVDDPLQFPPGAGPILPPQPPSPPSPANASPLNETRNKIVIIIVAAVASLVTRVTIICALFLWRRMKQKDENDDEMRMLESLEFNFSSLKIATDEFSNDNKLGQGGFGSVYKWVVRTRVLREGNHCGDCMANLGVLPNGQEIAVKRLSGCSSQGEVEFKNEILLLAKLQHRNLVSLVGFCSEGQERILVYEFLGNGSLDKFIFGTTALPFTKGIV</sequence>
<dbReference type="InterPro" id="IPR001245">
    <property type="entry name" value="Ser-Thr/Tyr_kinase_cat_dom"/>
</dbReference>
<reference evidence="7" key="1">
    <citation type="journal article" date="2023" name="Mol. Ecol. Resour.">
        <title>Chromosome-level genome assembly of a triploid poplar Populus alba 'Berolinensis'.</title>
        <authorList>
            <person name="Chen S."/>
            <person name="Yu Y."/>
            <person name="Wang X."/>
            <person name="Wang S."/>
            <person name="Zhang T."/>
            <person name="Zhou Y."/>
            <person name="He R."/>
            <person name="Meng N."/>
            <person name="Wang Y."/>
            <person name="Liu W."/>
            <person name="Liu Z."/>
            <person name="Liu J."/>
            <person name="Guo Q."/>
            <person name="Huang H."/>
            <person name="Sederoff R.R."/>
            <person name="Wang G."/>
            <person name="Qu G."/>
            <person name="Chen S."/>
        </authorList>
    </citation>
    <scope>NUCLEOTIDE SEQUENCE</scope>
    <source>
        <strain evidence="7">SC-2020</strain>
    </source>
</reference>
<keyword evidence="2" id="KW-0677">Repeat</keyword>
<protein>
    <submittedName>
        <fullName evidence="7">Cysteine-rich receptor-like protein kinase 26</fullName>
    </submittedName>
</protein>
<keyword evidence="4" id="KW-0472">Membrane</keyword>
<evidence type="ECO:0000256" key="1">
    <source>
        <dbReference type="ARBA" id="ARBA00022729"/>
    </source>
</evidence>
<dbReference type="AlphaFoldDB" id="A0AAD6Q784"/>
<dbReference type="PANTHER" id="PTHR32099">
    <property type="entry name" value="CYSTEINE-RICH REPEAT SECRETORY PROTEIN"/>
    <property type="match status" value="1"/>
</dbReference>
<keyword evidence="4" id="KW-0812">Transmembrane</keyword>
<evidence type="ECO:0000256" key="2">
    <source>
        <dbReference type="ARBA" id="ARBA00022737"/>
    </source>
</evidence>
<proteinExistence type="predicted"/>
<dbReference type="GO" id="GO:0005524">
    <property type="term" value="F:ATP binding"/>
    <property type="evidence" value="ECO:0007669"/>
    <property type="project" value="InterPro"/>
</dbReference>
<feature type="transmembrane region" description="Helical" evidence="4">
    <location>
        <begin position="295"/>
        <end position="319"/>
    </location>
</feature>
<keyword evidence="4" id="KW-1133">Transmembrane helix</keyword>
<dbReference type="Proteomes" id="UP001164929">
    <property type="component" value="Chromosome 10"/>
</dbReference>
<dbReference type="InterPro" id="IPR002902">
    <property type="entry name" value="GNK2"/>
</dbReference>
<evidence type="ECO:0000259" key="6">
    <source>
        <dbReference type="PROSITE" id="PS51473"/>
    </source>
</evidence>
<evidence type="ECO:0000259" key="5">
    <source>
        <dbReference type="PROSITE" id="PS50011"/>
    </source>
</evidence>
<evidence type="ECO:0000256" key="4">
    <source>
        <dbReference type="SAM" id="Phobius"/>
    </source>
</evidence>
<dbReference type="SUPFAM" id="SSF56112">
    <property type="entry name" value="Protein kinase-like (PK-like)"/>
    <property type="match status" value="1"/>
</dbReference>
<feature type="domain" description="Protein kinase" evidence="5">
    <location>
        <begin position="352"/>
        <end position="471"/>
    </location>
</feature>
<feature type="domain" description="Gnk2-homologous" evidence="6">
    <location>
        <begin position="34"/>
        <end position="139"/>
    </location>
</feature>
<dbReference type="PANTHER" id="PTHR32099:SF42">
    <property type="entry name" value="CYSTEINE-RICH RECEPTOR-LIKE PROTEIN KINASE 9-RELATED"/>
    <property type="match status" value="1"/>
</dbReference>
<keyword evidence="8" id="KW-1185">Reference proteome</keyword>
<feature type="domain" description="Gnk2-homologous" evidence="6">
    <location>
        <begin position="146"/>
        <end position="250"/>
    </location>
</feature>
<keyword evidence="7" id="KW-0808">Transferase</keyword>
<comment type="caution">
    <text evidence="7">The sequence shown here is derived from an EMBL/GenBank/DDBJ whole genome shotgun (WGS) entry which is preliminary data.</text>
</comment>
<evidence type="ECO:0000256" key="3">
    <source>
        <dbReference type="SAM" id="MobiDB-lite"/>
    </source>
</evidence>
<evidence type="ECO:0000313" key="7">
    <source>
        <dbReference type="EMBL" id="KAJ6981501.1"/>
    </source>
</evidence>